<dbReference type="GO" id="GO:0005634">
    <property type="term" value="C:nucleus"/>
    <property type="evidence" value="ECO:0007669"/>
    <property type="project" value="UniProtKB-SubCell"/>
</dbReference>
<dbReference type="GO" id="GO:0003700">
    <property type="term" value="F:DNA-binding transcription factor activity"/>
    <property type="evidence" value="ECO:0007669"/>
    <property type="project" value="InterPro"/>
</dbReference>
<keyword evidence="6" id="KW-0862">Zinc</keyword>
<dbReference type="PANTHER" id="PTHR31150">
    <property type="entry name" value="EXPRESSED PROTEIN"/>
    <property type="match status" value="1"/>
</dbReference>
<dbReference type="Proteomes" id="UP000634136">
    <property type="component" value="Unassembled WGS sequence"/>
</dbReference>
<keyword evidence="6" id="KW-0479">Metal-binding</keyword>
<proteinExistence type="predicted"/>
<gene>
    <name evidence="10" type="ORF">G2W53_011966</name>
</gene>
<dbReference type="Gene3D" id="3.30.40.10">
    <property type="entry name" value="Zinc/RING finger domain, C3HC4 (zinc finger)"/>
    <property type="match status" value="1"/>
</dbReference>
<evidence type="ECO:0000256" key="2">
    <source>
        <dbReference type="ARBA" id="ARBA00023015"/>
    </source>
</evidence>
<comment type="caution">
    <text evidence="10">The sequence shown here is derived from an EMBL/GenBank/DDBJ whole genome shotgun (WGS) entry which is preliminary data.</text>
</comment>
<evidence type="ECO:0000256" key="7">
    <source>
        <dbReference type="SAM" id="MobiDB-lite"/>
    </source>
</evidence>
<keyword evidence="11" id="KW-1185">Reference proteome</keyword>
<dbReference type="GO" id="GO:0008270">
    <property type="term" value="F:zinc ion binding"/>
    <property type="evidence" value="ECO:0007669"/>
    <property type="project" value="UniProtKB-KW"/>
</dbReference>
<feature type="region of interest" description="Disordered" evidence="7">
    <location>
        <begin position="282"/>
        <end position="302"/>
    </location>
</feature>
<dbReference type="CDD" id="cd14702">
    <property type="entry name" value="bZIP_plant_GBF1"/>
    <property type="match status" value="1"/>
</dbReference>
<evidence type="ECO:0000259" key="9">
    <source>
        <dbReference type="PROSITE" id="PS50217"/>
    </source>
</evidence>
<dbReference type="OrthoDB" id="1938835at2759"/>
<dbReference type="SMART" id="SM00338">
    <property type="entry name" value="BRLZ"/>
    <property type="match status" value="1"/>
</dbReference>
<sequence>MELSSGNSWVSTKIQSSGSEEDLQVLMDQRKRKRMQSNRESAKRSRMRKQKHLDDLMAQVNELRKENSEILSSISITTQRFLNVESENSILRARMVELSHRLQSLNDILNYINTTAGVYESDHTYLFPDNFINIPFLNQPIMASADIFQCNLYFLHKLIRLSLCMSATIMGSACCVAAKDQTLPNKNGNENLHRNVTCSPSWSFQWDSQGRVAGEIENPSYHMSHGVRRNAGMELKELSSHERANLSDGGITLENPVTPNSQKSPVHEASIANLMIPSSDMSNTSNCSTVVNNPSESPEIAESSLPNLPFSIPSVLSTPGDPLPIHKYHHLPNSVPSRWAHCSPGHPLLRQISDSWILGLKSQDNSISEGRPSFVLSSCSNDMAAGSQGGSSDGWSMRTFSELVASSQRERWSFDIEYFGSGHGKISGSSSRFSYSPSMDLQSCGACSKHVSERCALSNQKFIASNDLSVVAVLVCGHVYHAECLETMTAEADKYDPVCPVCTINGEKQESKLSRKGVCREAEMKAKNHKISKNRVVDSYVEGGFDVFDDRQKELESGNGGRENFEKMEASCSSRSRSSSGIGIGKPFLKRHFSLGSKKGFWSRYPKA</sequence>
<dbReference type="FunFam" id="1.20.5.170:FF:000020">
    <property type="entry name" value="BZIP transcription factor"/>
    <property type="match status" value="1"/>
</dbReference>
<feature type="domain" description="RING-type" evidence="8">
    <location>
        <begin position="444"/>
        <end position="503"/>
    </location>
</feature>
<organism evidence="10 11">
    <name type="scientific">Senna tora</name>
    <dbReference type="NCBI Taxonomy" id="362788"/>
    <lineage>
        <taxon>Eukaryota</taxon>
        <taxon>Viridiplantae</taxon>
        <taxon>Streptophyta</taxon>
        <taxon>Embryophyta</taxon>
        <taxon>Tracheophyta</taxon>
        <taxon>Spermatophyta</taxon>
        <taxon>Magnoliopsida</taxon>
        <taxon>eudicotyledons</taxon>
        <taxon>Gunneridae</taxon>
        <taxon>Pentapetalae</taxon>
        <taxon>rosids</taxon>
        <taxon>fabids</taxon>
        <taxon>Fabales</taxon>
        <taxon>Fabaceae</taxon>
        <taxon>Caesalpinioideae</taxon>
        <taxon>Cassia clade</taxon>
        <taxon>Senna</taxon>
    </lineage>
</organism>
<evidence type="ECO:0000256" key="5">
    <source>
        <dbReference type="ARBA" id="ARBA00023242"/>
    </source>
</evidence>
<dbReference type="GO" id="GO:0003677">
    <property type="term" value="F:DNA binding"/>
    <property type="evidence" value="ECO:0007669"/>
    <property type="project" value="UniProtKB-KW"/>
</dbReference>
<dbReference type="EMBL" id="JAAIUW010000005">
    <property type="protein sequence ID" value="KAF7829633.1"/>
    <property type="molecule type" value="Genomic_DNA"/>
</dbReference>
<dbReference type="InterPro" id="IPR001841">
    <property type="entry name" value="Znf_RING"/>
</dbReference>
<feature type="region of interest" description="Disordered" evidence="7">
    <location>
        <begin position="246"/>
        <end position="265"/>
    </location>
</feature>
<evidence type="ECO:0000256" key="6">
    <source>
        <dbReference type="PROSITE-ProRule" id="PRU00175"/>
    </source>
</evidence>
<dbReference type="Pfam" id="PF00170">
    <property type="entry name" value="bZIP_1"/>
    <property type="match status" value="1"/>
</dbReference>
<dbReference type="GO" id="GO:0046983">
    <property type="term" value="F:protein dimerization activity"/>
    <property type="evidence" value="ECO:0007669"/>
    <property type="project" value="UniProtKB-ARBA"/>
</dbReference>
<feature type="region of interest" description="Disordered" evidence="7">
    <location>
        <begin position="1"/>
        <end position="51"/>
    </location>
</feature>
<dbReference type="PROSITE" id="PS50089">
    <property type="entry name" value="ZF_RING_2"/>
    <property type="match status" value="1"/>
</dbReference>
<evidence type="ECO:0000313" key="11">
    <source>
        <dbReference type="Proteomes" id="UP000634136"/>
    </source>
</evidence>
<keyword evidence="3" id="KW-0238">DNA-binding</keyword>
<accession>A0A834TW33</accession>
<dbReference type="InterPro" id="IPR046347">
    <property type="entry name" value="bZIP_sf"/>
</dbReference>
<feature type="compositionally biased region" description="Low complexity" evidence="7">
    <location>
        <begin position="282"/>
        <end position="295"/>
    </location>
</feature>
<keyword evidence="2" id="KW-0805">Transcription regulation</keyword>
<feature type="compositionally biased region" description="Polar residues" evidence="7">
    <location>
        <begin position="1"/>
        <end position="18"/>
    </location>
</feature>
<comment type="subcellular location">
    <subcellularLocation>
        <location evidence="1">Nucleus</location>
    </subcellularLocation>
</comment>
<dbReference type="InterPro" id="IPR004827">
    <property type="entry name" value="bZIP"/>
</dbReference>
<keyword evidence="6" id="KW-0863">Zinc-finger</keyword>
<dbReference type="InterPro" id="IPR013083">
    <property type="entry name" value="Znf_RING/FYVE/PHD"/>
</dbReference>
<dbReference type="PROSITE" id="PS50217">
    <property type="entry name" value="BZIP"/>
    <property type="match status" value="1"/>
</dbReference>
<evidence type="ECO:0000256" key="1">
    <source>
        <dbReference type="ARBA" id="ARBA00004123"/>
    </source>
</evidence>
<reference evidence="10" key="1">
    <citation type="submission" date="2020-09" db="EMBL/GenBank/DDBJ databases">
        <title>Genome-Enabled Discovery of Anthraquinone Biosynthesis in Senna tora.</title>
        <authorList>
            <person name="Kang S.-H."/>
            <person name="Pandey R.P."/>
            <person name="Lee C.-M."/>
            <person name="Sim J.-S."/>
            <person name="Jeong J.-T."/>
            <person name="Choi B.-S."/>
            <person name="Jung M."/>
            <person name="Ginzburg D."/>
            <person name="Zhao K."/>
            <person name="Won S.Y."/>
            <person name="Oh T.-J."/>
            <person name="Yu Y."/>
            <person name="Kim N.-H."/>
            <person name="Lee O.R."/>
            <person name="Lee T.-H."/>
            <person name="Bashyal P."/>
            <person name="Kim T.-S."/>
            <person name="Lee W.-H."/>
            <person name="Kawkins C."/>
            <person name="Kim C.-K."/>
            <person name="Kim J.S."/>
            <person name="Ahn B.O."/>
            <person name="Rhee S.Y."/>
            <person name="Sohng J.K."/>
        </authorList>
    </citation>
    <scope>NUCLEOTIDE SEQUENCE</scope>
    <source>
        <tissue evidence="10">Leaf</tissue>
    </source>
</reference>
<dbReference type="SUPFAM" id="SSF57959">
    <property type="entry name" value="Leucine zipper domain"/>
    <property type="match status" value="1"/>
</dbReference>
<evidence type="ECO:0000256" key="3">
    <source>
        <dbReference type="ARBA" id="ARBA00023125"/>
    </source>
</evidence>
<dbReference type="AlphaFoldDB" id="A0A834TW33"/>
<keyword evidence="5" id="KW-0539">Nucleus</keyword>
<dbReference type="SUPFAM" id="SSF57850">
    <property type="entry name" value="RING/U-box"/>
    <property type="match status" value="1"/>
</dbReference>
<evidence type="ECO:0000256" key="4">
    <source>
        <dbReference type="ARBA" id="ARBA00023163"/>
    </source>
</evidence>
<evidence type="ECO:0000259" key="8">
    <source>
        <dbReference type="PROSITE" id="PS50089"/>
    </source>
</evidence>
<evidence type="ECO:0000313" key="10">
    <source>
        <dbReference type="EMBL" id="KAF7829633.1"/>
    </source>
</evidence>
<dbReference type="Gene3D" id="1.20.5.170">
    <property type="match status" value="1"/>
</dbReference>
<name>A0A834TW33_9FABA</name>
<protein>
    <submittedName>
        <fullName evidence="10">Uncharacterized protein</fullName>
    </submittedName>
</protein>
<feature type="region of interest" description="Disordered" evidence="7">
    <location>
        <begin position="555"/>
        <end position="587"/>
    </location>
</feature>
<keyword evidence="4" id="KW-0804">Transcription</keyword>
<dbReference type="InterPro" id="IPR045314">
    <property type="entry name" value="bZIP_plant_GBF1"/>
</dbReference>
<feature type="compositionally biased region" description="Polar residues" evidence="7">
    <location>
        <begin position="255"/>
        <end position="264"/>
    </location>
</feature>
<feature type="compositionally biased region" description="Low complexity" evidence="7">
    <location>
        <begin position="571"/>
        <end position="580"/>
    </location>
</feature>
<feature type="domain" description="BZIP" evidence="9">
    <location>
        <begin position="28"/>
        <end position="91"/>
    </location>
</feature>
<dbReference type="PANTHER" id="PTHR31150:SF32">
    <property type="entry name" value="RING_U-BOX SUPERFAMILY PROTEIN"/>
    <property type="match status" value="1"/>
</dbReference>
<dbReference type="PROSITE" id="PS00036">
    <property type="entry name" value="BZIP_BASIC"/>
    <property type="match status" value="1"/>
</dbReference>